<keyword evidence="7" id="KW-0406">Ion transport</keyword>
<dbReference type="InterPro" id="IPR028082">
    <property type="entry name" value="Peripla_BP_I"/>
</dbReference>
<keyword evidence="5 18" id="KW-1133">Transmembrane helix</keyword>
<dbReference type="PANTHER" id="PTHR18966">
    <property type="entry name" value="IONOTROPIC GLUTAMATE RECEPTOR"/>
    <property type="match status" value="1"/>
</dbReference>
<feature type="transmembrane region" description="Helical" evidence="18">
    <location>
        <begin position="555"/>
        <end position="574"/>
    </location>
</feature>
<reference evidence="22" key="1">
    <citation type="submission" date="2022-01" db="EMBL/GenBank/DDBJ databases">
        <authorList>
            <person name="King R."/>
        </authorList>
    </citation>
    <scope>NUCLEOTIDE SEQUENCE</scope>
</reference>
<dbReference type="InterPro" id="IPR015683">
    <property type="entry name" value="Ionotropic_Glu_rcpt"/>
</dbReference>
<evidence type="ECO:0000256" key="9">
    <source>
        <dbReference type="ARBA" id="ARBA00023170"/>
    </source>
</evidence>
<evidence type="ECO:0000256" key="10">
    <source>
        <dbReference type="ARBA" id="ARBA00023180"/>
    </source>
</evidence>
<evidence type="ECO:0000256" key="2">
    <source>
        <dbReference type="ARBA" id="ARBA00022448"/>
    </source>
</evidence>
<protein>
    <submittedName>
        <fullName evidence="22">Uncharacterized protein</fullName>
    </submittedName>
</protein>
<dbReference type="PRINTS" id="PR00177">
    <property type="entry name" value="NMDARECEPTOR"/>
</dbReference>
<dbReference type="InterPro" id="IPR001320">
    <property type="entry name" value="Iontro_rcpt_C"/>
</dbReference>
<evidence type="ECO:0000256" key="19">
    <source>
        <dbReference type="SAM" id="SignalP"/>
    </source>
</evidence>
<evidence type="ECO:0000256" key="11">
    <source>
        <dbReference type="ARBA" id="ARBA00023257"/>
    </source>
</evidence>
<keyword evidence="13" id="KW-0407">Ion channel</keyword>
<name>A0A9P0DLE4_PHACE</name>
<feature type="signal peptide" evidence="19">
    <location>
        <begin position="1"/>
        <end position="23"/>
    </location>
</feature>
<keyword evidence="3" id="KW-1003">Cell membrane</keyword>
<evidence type="ECO:0000256" key="7">
    <source>
        <dbReference type="ARBA" id="ARBA00023065"/>
    </source>
</evidence>
<keyword evidence="23" id="KW-1185">Reference proteome</keyword>
<dbReference type="Gene3D" id="1.10.287.70">
    <property type="match status" value="1"/>
</dbReference>
<evidence type="ECO:0000256" key="17">
    <source>
        <dbReference type="PIRSR" id="PIRSR601508-3"/>
    </source>
</evidence>
<keyword evidence="2" id="KW-0813">Transport</keyword>
<evidence type="ECO:0000256" key="6">
    <source>
        <dbReference type="ARBA" id="ARBA00023018"/>
    </source>
</evidence>
<organism evidence="22 23">
    <name type="scientific">Phaedon cochleariae</name>
    <name type="common">Mustard beetle</name>
    <dbReference type="NCBI Taxonomy" id="80249"/>
    <lineage>
        <taxon>Eukaryota</taxon>
        <taxon>Metazoa</taxon>
        <taxon>Ecdysozoa</taxon>
        <taxon>Arthropoda</taxon>
        <taxon>Hexapoda</taxon>
        <taxon>Insecta</taxon>
        <taxon>Pterygota</taxon>
        <taxon>Neoptera</taxon>
        <taxon>Endopterygota</taxon>
        <taxon>Coleoptera</taxon>
        <taxon>Polyphaga</taxon>
        <taxon>Cucujiformia</taxon>
        <taxon>Chrysomeloidea</taxon>
        <taxon>Chrysomelidae</taxon>
        <taxon>Chrysomelinae</taxon>
        <taxon>Chrysomelini</taxon>
        <taxon>Phaedon</taxon>
    </lineage>
</organism>
<dbReference type="SUPFAM" id="SSF53850">
    <property type="entry name" value="Periplasmic binding protein-like II"/>
    <property type="match status" value="1"/>
</dbReference>
<evidence type="ECO:0000256" key="5">
    <source>
        <dbReference type="ARBA" id="ARBA00022989"/>
    </source>
</evidence>
<dbReference type="SMART" id="SM00079">
    <property type="entry name" value="PBPe"/>
    <property type="match status" value="1"/>
</dbReference>
<evidence type="ECO:0000259" key="20">
    <source>
        <dbReference type="SMART" id="SM00079"/>
    </source>
</evidence>
<evidence type="ECO:0000256" key="13">
    <source>
        <dbReference type="ARBA" id="ARBA00023303"/>
    </source>
</evidence>
<dbReference type="FunFam" id="3.40.190.10:FF:000178">
    <property type="entry name" value="Glutamate receptor subunit"/>
    <property type="match status" value="1"/>
</dbReference>
<keyword evidence="11" id="KW-0628">Postsynaptic cell membrane</keyword>
<keyword evidence="17" id="KW-1015">Disulfide bond</keyword>
<feature type="chain" id="PRO_5040507962" evidence="19">
    <location>
        <begin position="24"/>
        <end position="922"/>
    </location>
</feature>
<feature type="disulfide bond" evidence="17">
    <location>
        <begin position="745"/>
        <end position="803"/>
    </location>
</feature>
<dbReference type="Gene3D" id="3.40.190.10">
    <property type="entry name" value="Periplasmic binding protein-like II"/>
    <property type="match status" value="3"/>
</dbReference>
<dbReference type="SUPFAM" id="SSF53822">
    <property type="entry name" value="Periplasmic binding protein-like I"/>
    <property type="match status" value="1"/>
</dbReference>
<comment type="similarity">
    <text evidence="1">Belongs to the glutamate-gated ion channel (TC 1.A.10.1) family.</text>
</comment>
<dbReference type="Gene3D" id="3.40.50.2300">
    <property type="match status" value="2"/>
</dbReference>
<evidence type="ECO:0000256" key="12">
    <source>
        <dbReference type="ARBA" id="ARBA00023286"/>
    </source>
</evidence>
<keyword evidence="9" id="KW-0675">Receptor</keyword>
<dbReference type="InterPro" id="IPR001828">
    <property type="entry name" value="ANF_lig-bd_rcpt"/>
</dbReference>
<feature type="domain" description="Ionotropic glutamate receptor C-terminal" evidence="20">
    <location>
        <begin position="423"/>
        <end position="796"/>
    </location>
</feature>
<dbReference type="Pfam" id="PF00060">
    <property type="entry name" value="Lig_chan"/>
    <property type="match status" value="1"/>
</dbReference>
<feature type="binding site" evidence="15">
    <location>
        <position position="510"/>
    </location>
    <ligand>
        <name>L-glutamate</name>
        <dbReference type="ChEBI" id="CHEBI:29985"/>
    </ligand>
</feature>
<dbReference type="CDD" id="cd13714">
    <property type="entry name" value="PBP2_iGluR_Kainate"/>
    <property type="match status" value="1"/>
</dbReference>
<keyword evidence="10" id="KW-0325">Glycoprotein</keyword>
<dbReference type="SUPFAM" id="SSF81324">
    <property type="entry name" value="Voltage-gated potassium channels"/>
    <property type="match status" value="1"/>
</dbReference>
<dbReference type="GO" id="GO:0015276">
    <property type="term" value="F:ligand-gated monoatomic ion channel activity"/>
    <property type="evidence" value="ECO:0007669"/>
    <property type="project" value="InterPro"/>
</dbReference>
<evidence type="ECO:0000313" key="23">
    <source>
        <dbReference type="Proteomes" id="UP001153737"/>
    </source>
</evidence>
<feature type="site" description="Crucial to convey clamshell closure to channel opening" evidence="16">
    <location>
        <position position="660"/>
    </location>
</feature>
<feature type="site" description="Interaction with the cone snail toxin Con-ikot-ikot" evidence="16">
    <location>
        <position position="687"/>
    </location>
</feature>
<gene>
    <name evidence="22" type="ORF">PHAECO_LOCUS4699</name>
</gene>
<keyword evidence="6" id="KW-0770">Synapse</keyword>
<evidence type="ECO:0000256" key="1">
    <source>
        <dbReference type="ARBA" id="ARBA00008685"/>
    </source>
</evidence>
<evidence type="ECO:0000256" key="16">
    <source>
        <dbReference type="PIRSR" id="PIRSR601508-2"/>
    </source>
</evidence>
<reference evidence="22" key="2">
    <citation type="submission" date="2022-10" db="EMBL/GenBank/DDBJ databases">
        <authorList>
            <consortium name="ENA_rothamsted_submissions"/>
            <consortium name="culmorum"/>
            <person name="King R."/>
        </authorList>
    </citation>
    <scope>NUCLEOTIDE SEQUENCE</scope>
</reference>
<dbReference type="GO" id="GO:0038023">
    <property type="term" value="F:signaling receptor activity"/>
    <property type="evidence" value="ECO:0007669"/>
    <property type="project" value="InterPro"/>
</dbReference>
<comment type="subcellular location">
    <subcellularLocation>
        <location evidence="14">Postsynaptic cell membrane</location>
        <topology evidence="14">Multi-pass membrane protein</topology>
    </subcellularLocation>
</comment>
<dbReference type="OrthoDB" id="6507044at2759"/>
<dbReference type="SMART" id="SM00918">
    <property type="entry name" value="Lig_chan-Glu_bd"/>
    <property type="match status" value="1"/>
</dbReference>
<dbReference type="FunFam" id="3.40.190.10:FF:000061">
    <property type="entry name" value="Glutamate receptor, ionotropic kainate"/>
    <property type="match status" value="1"/>
</dbReference>
<feature type="binding site" evidence="15">
    <location>
        <position position="681"/>
    </location>
    <ligand>
        <name>L-glutamate</name>
        <dbReference type="ChEBI" id="CHEBI:29985"/>
    </ligand>
</feature>
<proteinExistence type="inferred from homology"/>
<keyword evidence="19" id="KW-0732">Signal</keyword>
<dbReference type="GO" id="GO:0045211">
    <property type="term" value="C:postsynaptic membrane"/>
    <property type="evidence" value="ECO:0007669"/>
    <property type="project" value="UniProtKB-SubCell"/>
</dbReference>
<accession>A0A9P0DLE4</accession>
<feature type="domain" description="Ionotropic glutamate receptor L-glutamate and glycine-binding" evidence="21">
    <location>
        <begin position="433"/>
        <end position="499"/>
    </location>
</feature>
<dbReference type="Pfam" id="PF01094">
    <property type="entry name" value="ANF_receptor"/>
    <property type="match status" value="1"/>
</dbReference>
<keyword evidence="4 18" id="KW-0812">Transmembrane</keyword>
<evidence type="ECO:0000256" key="8">
    <source>
        <dbReference type="ARBA" id="ARBA00023136"/>
    </source>
</evidence>
<dbReference type="EMBL" id="OU896721">
    <property type="protein sequence ID" value="CAH1154145.1"/>
    <property type="molecule type" value="Genomic_DNA"/>
</dbReference>
<evidence type="ECO:0000256" key="4">
    <source>
        <dbReference type="ARBA" id="ARBA00022692"/>
    </source>
</evidence>
<feature type="transmembrane region" description="Helical" evidence="18">
    <location>
        <begin position="630"/>
        <end position="651"/>
    </location>
</feature>
<evidence type="ECO:0000256" key="15">
    <source>
        <dbReference type="PIRSR" id="PIRSR601508-1"/>
    </source>
</evidence>
<feature type="binding site" evidence="15">
    <location>
        <position position="682"/>
    </location>
    <ligand>
        <name>L-glutamate</name>
        <dbReference type="ChEBI" id="CHEBI:29985"/>
    </ligand>
</feature>
<evidence type="ECO:0000256" key="14">
    <source>
        <dbReference type="ARBA" id="ARBA00034104"/>
    </source>
</evidence>
<feature type="binding site" evidence="15">
    <location>
        <position position="733"/>
    </location>
    <ligand>
        <name>L-glutamate</name>
        <dbReference type="ChEBI" id="CHEBI:29985"/>
    </ligand>
</feature>
<feature type="binding site" evidence="15">
    <location>
        <position position="515"/>
    </location>
    <ligand>
        <name>L-glutamate</name>
        <dbReference type="ChEBI" id="CHEBI:29985"/>
    </ligand>
</feature>
<sequence length="922" mass="104826">MKNFTRNVLWLLSFLGFQILCSSKTAVTIGVLLNDLTSQVRLPLNSVIYKKNMFDQNIYFTTNISAVSNSDSFEASRTLCDMMESYIGLAAVFVVDTPNTIPILESVCTNFEIPFIMTSWRPPVIRNPNQERALLSFYPESELFAAGLAEIVRSLHWSSFVIVYEEEEGLVRMQDILKLQEYRRDTKRNNIFVKQLGPGPDYRQLLKEIRNTTEDNIILDCKTENILPILLQAKSVHMLNLHNRFLLTSLNAHTIDFSVLNTTANITILRLHDPKTENFENAMHRWQLTEFENRNIQMQLDPKSIRTETLLFHDAILLLTDSISELSVTPGIETNAVSCSGNESTRDGFAIRNYMRIKAPSITLTGPLEFNKNGDRIKFNIYAVDIIEESVIATYFASNKSVLLARTGNESVDAAVSNLQKIKVIVSSRLGPPYLMARDPTYEGEVFEGNRRYVGYAMDLIDGISKIIGFNYEFQITSAYGSYDADNKRWTGLIGELLEKRAHLAVCDLTITPERREVVDFSMPFMTLGISILYKKPDKKDINMFAFLETFSKAVWIYTATLYLIISIVLYFISRMTPGDWENPHPCEDEPEELENIWDIKNCLWLTLGSIMTQGCDILPKGISSRMAVAMWWFFSLIMTSSYTANLAAFLTKANLEPEIDGAEALSKQTKIKYGVLAKGSTESFFRNSNFSVYQRMWLNMQQFKPSVFEESNGDGVNRVNSTKNAMYAFLMESTQIEYVVETNCNLRQIGNWLDTKSYGIAMPMNSPYRTAINRAVLKLQESGELGILKRKWWKDMRKESSCQKNSADDDDSGKLALANVGGVFLVLGVGVGMACIFAILEFLWNVRNITVEEHVSYWEALKVELTFACKVWISRKRTRTLLSESSSSSVKSDKSDKTDNRSMIHSILHSAGSFMNLENRP</sequence>
<dbReference type="Proteomes" id="UP001153737">
    <property type="component" value="Chromosome 15"/>
</dbReference>
<evidence type="ECO:0000313" key="22">
    <source>
        <dbReference type="EMBL" id="CAH1154145.1"/>
    </source>
</evidence>
<dbReference type="FunFam" id="1.10.287.70:FF:000010">
    <property type="entry name" value="Putative glutamate receptor ionotropic kainate 1"/>
    <property type="match status" value="1"/>
</dbReference>
<evidence type="ECO:0000259" key="21">
    <source>
        <dbReference type="SMART" id="SM00918"/>
    </source>
</evidence>
<dbReference type="InterPro" id="IPR001508">
    <property type="entry name" value="Iono_Glu_rcpt_met"/>
</dbReference>
<keyword evidence="12" id="KW-1071">Ligand-gated ion channel</keyword>
<dbReference type="AlphaFoldDB" id="A0A9P0DLE4"/>
<dbReference type="InterPro" id="IPR019594">
    <property type="entry name" value="Glu/Gly-bd"/>
</dbReference>
<evidence type="ECO:0000256" key="18">
    <source>
        <dbReference type="SAM" id="Phobius"/>
    </source>
</evidence>
<feature type="site" description="Interaction with the cone snail toxin Con-ikot-ikot" evidence="16">
    <location>
        <position position="779"/>
    </location>
</feature>
<dbReference type="Pfam" id="PF10613">
    <property type="entry name" value="Lig_chan-Glu_bd"/>
    <property type="match status" value="1"/>
</dbReference>
<evidence type="ECO:0000256" key="3">
    <source>
        <dbReference type="ARBA" id="ARBA00022475"/>
    </source>
</evidence>
<feature type="transmembrane region" description="Helical" evidence="18">
    <location>
        <begin position="824"/>
        <end position="845"/>
    </location>
</feature>
<keyword evidence="8 18" id="KW-0472">Membrane</keyword>